<protein>
    <submittedName>
        <fullName evidence="1">Uncharacterized protein</fullName>
    </submittedName>
</protein>
<gene>
    <name evidence="1" type="ORF">Cni_G27522</name>
</gene>
<dbReference type="PANTHER" id="PTHR36030:SF2">
    <property type="entry name" value="DUF4005 DOMAIN-CONTAINING PROTEIN"/>
    <property type="match status" value="1"/>
</dbReference>
<dbReference type="PANTHER" id="PTHR36030">
    <property type="entry name" value="CALMODULIN-BINDING DOMAIN-CONTAINING PROTEIN"/>
    <property type="match status" value="1"/>
</dbReference>
<organism evidence="1 2">
    <name type="scientific">Canna indica</name>
    <name type="common">Indian-shot</name>
    <dbReference type="NCBI Taxonomy" id="4628"/>
    <lineage>
        <taxon>Eukaryota</taxon>
        <taxon>Viridiplantae</taxon>
        <taxon>Streptophyta</taxon>
        <taxon>Embryophyta</taxon>
        <taxon>Tracheophyta</taxon>
        <taxon>Spermatophyta</taxon>
        <taxon>Magnoliopsida</taxon>
        <taxon>Liliopsida</taxon>
        <taxon>Zingiberales</taxon>
        <taxon>Cannaceae</taxon>
        <taxon>Canna</taxon>
    </lineage>
</organism>
<sequence>MEANGKRRGFKGKFIMSFYKSPKLSSVQACSKFLQPTPSSSSMEFASRNDQLLSPATVKASAVKGSEEHSIDKKAAAYISSVQRRFKLASSTVLFPLAKWLFNIMNSTGTDSTIYNSHVKK</sequence>
<reference evidence="1 2" key="1">
    <citation type="submission" date="2023-10" db="EMBL/GenBank/DDBJ databases">
        <title>Chromosome-scale genome assembly provides insights into flower coloration mechanisms of Canna indica.</title>
        <authorList>
            <person name="Li C."/>
        </authorList>
    </citation>
    <scope>NUCLEOTIDE SEQUENCE [LARGE SCALE GENOMIC DNA]</scope>
    <source>
        <tissue evidence="1">Flower</tissue>
    </source>
</reference>
<evidence type="ECO:0000313" key="2">
    <source>
        <dbReference type="Proteomes" id="UP001327560"/>
    </source>
</evidence>
<name>A0AAQ3L1V9_9LILI</name>
<accession>A0AAQ3L1V9</accession>
<evidence type="ECO:0000313" key="1">
    <source>
        <dbReference type="EMBL" id="WOL18725.1"/>
    </source>
</evidence>
<keyword evidence="2" id="KW-1185">Reference proteome</keyword>
<proteinExistence type="predicted"/>
<dbReference type="Proteomes" id="UP001327560">
    <property type="component" value="Chromosome 9"/>
</dbReference>
<dbReference type="EMBL" id="CP136898">
    <property type="protein sequence ID" value="WOL18725.1"/>
    <property type="molecule type" value="Genomic_DNA"/>
</dbReference>
<dbReference type="AlphaFoldDB" id="A0AAQ3L1V9"/>